<dbReference type="GO" id="GO:0005737">
    <property type="term" value="C:cytoplasm"/>
    <property type="evidence" value="ECO:0007669"/>
    <property type="project" value="TreeGrafter"/>
</dbReference>
<dbReference type="Gene3D" id="3.40.50.880">
    <property type="match status" value="1"/>
</dbReference>
<evidence type="ECO:0000259" key="3">
    <source>
        <dbReference type="PROSITE" id="PS51733"/>
    </source>
</evidence>
<dbReference type="Pfam" id="PF09825">
    <property type="entry name" value="BPL_N"/>
    <property type="match status" value="1"/>
</dbReference>
<keyword evidence="5" id="KW-1185">Reference proteome</keyword>
<evidence type="ECO:0000256" key="2">
    <source>
        <dbReference type="ARBA" id="ARBA00022598"/>
    </source>
</evidence>
<reference evidence="4 6" key="1">
    <citation type="submission" date="2020-01" db="EMBL/GenBank/DDBJ databases">
        <authorList>
            <consortium name="DOE Joint Genome Institute"/>
            <person name="Haridas S."/>
            <person name="Albert R."/>
            <person name="Binder M."/>
            <person name="Bloem J."/>
            <person name="Labutti K."/>
            <person name="Salamov A."/>
            <person name="Andreopoulos B."/>
            <person name="Baker S.E."/>
            <person name="Barry K."/>
            <person name="Bills G."/>
            <person name="Bluhm B.H."/>
            <person name="Cannon C."/>
            <person name="Castanera R."/>
            <person name="Culley D.E."/>
            <person name="Daum C."/>
            <person name="Ezra D."/>
            <person name="Gonzalez J.B."/>
            <person name="Henrissat B."/>
            <person name="Kuo A."/>
            <person name="Liang C."/>
            <person name="Lipzen A."/>
            <person name="Lutzoni F."/>
            <person name="Magnuson J."/>
            <person name="Mondo S."/>
            <person name="Nolan M."/>
            <person name="Ohm R."/>
            <person name="Pangilinan J."/>
            <person name="Park H.-J."/>
            <person name="Ramirez L."/>
            <person name="Alfaro M."/>
            <person name="Sun H."/>
            <person name="Tritt A."/>
            <person name="Yoshinaga Y."/>
            <person name="Zwiers L.-H."/>
            <person name="Turgeon B.G."/>
            <person name="Goodwin S.B."/>
            <person name="Spatafora J.W."/>
            <person name="Crous P.W."/>
            <person name="Grigoriev I.V."/>
        </authorList>
    </citation>
    <scope>NUCLEOTIDE SEQUENCE</scope>
    <source>
        <strain evidence="4 6">CBS 781.70</strain>
    </source>
</reference>
<evidence type="ECO:0000256" key="1">
    <source>
        <dbReference type="ARBA" id="ARBA00009934"/>
    </source>
</evidence>
<dbReference type="NCBIfam" id="TIGR00121">
    <property type="entry name" value="birA_ligase"/>
    <property type="match status" value="1"/>
</dbReference>
<dbReference type="InterPro" id="IPR019197">
    <property type="entry name" value="Biotin-prot_ligase_N"/>
</dbReference>
<evidence type="ECO:0000313" key="4">
    <source>
        <dbReference type="EMBL" id="KAF1814851.1"/>
    </source>
</evidence>
<evidence type="ECO:0000313" key="5">
    <source>
        <dbReference type="Proteomes" id="UP000504638"/>
    </source>
</evidence>
<dbReference type="PROSITE" id="PS51733">
    <property type="entry name" value="BPL_LPL_CATALYTIC"/>
    <property type="match status" value="1"/>
</dbReference>
<dbReference type="Gene3D" id="3.30.930.10">
    <property type="entry name" value="Bira Bifunctional Protein, Domain 2"/>
    <property type="match status" value="1"/>
</dbReference>
<feature type="domain" description="BPL/LPL catalytic" evidence="3">
    <location>
        <begin position="394"/>
        <end position="603"/>
    </location>
</feature>
<dbReference type="Pfam" id="PF03099">
    <property type="entry name" value="BPL_LplA_LipB"/>
    <property type="match status" value="1"/>
</dbReference>
<dbReference type="InterPro" id="IPR045864">
    <property type="entry name" value="aa-tRNA-synth_II/BPL/LPL"/>
</dbReference>
<dbReference type="AlphaFoldDB" id="A0A6G1GAB8"/>
<dbReference type="InterPro" id="IPR004408">
    <property type="entry name" value="Biotin_CoA_COase_ligase"/>
</dbReference>
<dbReference type="SUPFAM" id="SSF55681">
    <property type="entry name" value="Class II aaRS and biotin synthetases"/>
    <property type="match status" value="1"/>
</dbReference>
<dbReference type="CDD" id="cd03144">
    <property type="entry name" value="GATase1_ScBLP_like"/>
    <property type="match status" value="1"/>
</dbReference>
<dbReference type="InterPro" id="IPR004143">
    <property type="entry name" value="BPL_LPL_catalytic"/>
</dbReference>
<evidence type="ECO:0000313" key="6">
    <source>
        <dbReference type="RefSeq" id="XP_033536482.1"/>
    </source>
</evidence>
<dbReference type="InterPro" id="IPR029062">
    <property type="entry name" value="Class_I_gatase-like"/>
</dbReference>
<dbReference type="PANTHER" id="PTHR12835">
    <property type="entry name" value="BIOTIN PROTEIN LIGASE"/>
    <property type="match status" value="1"/>
</dbReference>
<reference evidence="6" key="3">
    <citation type="submission" date="2025-04" db="UniProtKB">
        <authorList>
            <consortium name="RefSeq"/>
        </authorList>
    </citation>
    <scope>IDENTIFICATION</scope>
    <source>
        <strain evidence="6">CBS 781.70</strain>
    </source>
</reference>
<name>A0A6G1GAB8_9PEZI</name>
<dbReference type="SUPFAM" id="SSF52317">
    <property type="entry name" value="Class I glutamine amidotransferase-like"/>
    <property type="match status" value="1"/>
</dbReference>
<dbReference type="CDD" id="cd16442">
    <property type="entry name" value="BPL"/>
    <property type="match status" value="1"/>
</dbReference>
<dbReference type="EMBL" id="ML975152">
    <property type="protein sequence ID" value="KAF1814851.1"/>
    <property type="molecule type" value="Genomic_DNA"/>
</dbReference>
<dbReference type="GO" id="GO:0004077">
    <property type="term" value="F:biotin--[biotin carboxyl-carrier protein] ligase activity"/>
    <property type="evidence" value="ECO:0007669"/>
    <property type="project" value="InterPro"/>
</dbReference>
<keyword evidence="2" id="KW-0436">Ligase</keyword>
<accession>A0A6G1GAB8</accession>
<proteinExistence type="inferred from homology"/>
<dbReference type="Proteomes" id="UP000504638">
    <property type="component" value="Unplaced"/>
</dbReference>
<comment type="similarity">
    <text evidence="1">Belongs to the biotin--protein ligase family.</text>
</comment>
<sequence length="684" mass="74562">MSNKKIDVLVYSGNGSTVESVRHCVYSLRRLLSPHYAVIPVTGDVLVKEPWMSSCALLVIPGGADAAYCRTLDGEGNRRIKRYVQGGGAYLGFCAGGYYGSKRCEFEVGSKRMEVIGDRELAFFPGICRGLAFPGFVYNSEAGARAVELSVNSEALGSDSGLSKTFRSYYNGGGVFVDAQELVGKGVEVLASYTEPLKVDSGEGAAAVIFCKSGSGRIILTGPHPEFAGINLSKRDDLPEYSKAIDAITADDAPRVAFLRACLRKLGLEVNSENHSVPSLSRLHLSSFDPSTVSTLLSEWSGIISKEGKVDTIRCEMDTFRLEYSGTWDLSAITSSVKSIVGDSEDRTDEPLASDDRILDYEKLVKRIAIHESDLPSNKETPYFSHHGFFSALRQYASQSRVEGNFGKCLLYGEVVTSTSTLLEKNVKLLNHLPHGFTATATTQVAGRGRGSNVWVTPPGALMFSTVIRHPLKSLNTSPVVFIQYLAALAIVDGIKSYGPGYSKLPIKLKWPNDVYALRPEFASSGKTEDRNSYAKIAGILVNSSYAGGDFTLVVGIGVNVANALPTTALNLLAKAAGLRPFSSESLLASILAKFENIYQKFCRTGWDANMEEDYYKKWLHTDQIVTIESEGGLRARVKGITRDWGLLVAEELGYNDIPTGKKWQLQSDSNSFDFFKGLLKRKI</sequence>
<reference evidence="6" key="2">
    <citation type="submission" date="2020-04" db="EMBL/GenBank/DDBJ databases">
        <authorList>
            <consortium name="NCBI Genome Project"/>
        </authorList>
    </citation>
    <scope>NUCLEOTIDE SEQUENCE</scope>
    <source>
        <strain evidence="6">CBS 781.70</strain>
    </source>
</reference>
<dbReference type="PANTHER" id="PTHR12835:SF5">
    <property type="entry name" value="BIOTIN--PROTEIN LIGASE"/>
    <property type="match status" value="1"/>
</dbReference>
<organism evidence="4">
    <name type="scientific">Eremomyces bilateralis CBS 781.70</name>
    <dbReference type="NCBI Taxonomy" id="1392243"/>
    <lineage>
        <taxon>Eukaryota</taxon>
        <taxon>Fungi</taxon>
        <taxon>Dikarya</taxon>
        <taxon>Ascomycota</taxon>
        <taxon>Pezizomycotina</taxon>
        <taxon>Dothideomycetes</taxon>
        <taxon>Dothideomycetes incertae sedis</taxon>
        <taxon>Eremomycetales</taxon>
        <taxon>Eremomycetaceae</taxon>
        <taxon>Eremomyces</taxon>
    </lineage>
</organism>
<dbReference type="RefSeq" id="XP_033536482.1">
    <property type="nucleotide sequence ID" value="XM_033674591.1"/>
</dbReference>
<gene>
    <name evidence="4 6" type="ORF">P152DRAFT_236227</name>
</gene>
<dbReference type="OrthoDB" id="10250105at2759"/>
<dbReference type="GeneID" id="54415161"/>
<protein>
    <submittedName>
        <fullName evidence="4 6">Class II aaRS and biotin synthetase</fullName>
    </submittedName>
</protein>